<protein>
    <submittedName>
        <fullName evidence="1">Uncharacterized protein</fullName>
    </submittedName>
</protein>
<dbReference type="AlphaFoldDB" id="E0XR07"/>
<dbReference type="EMBL" id="GU474848">
    <property type="protein sequence ID" value="ADI16848.1"/>
    <property type="molecule type" value="Genomic_DNA"/>
</dbReference>
<evidence type="ECO:0000313" key="1">
    <source>
        <dbReference type="EMBL" id="ADI16848.1"/>
    </source>
</evidence>
<accession>E0XR07</accession>
<sequence length="58" mass="6822">MVGTGRFELPTSRLSVVRSNQLSYAPVARPVWAGIERKRFARWRPHEVPTLRFSLERR</sequence>
<proteinExistence type="predicted"/>
<name>E0XR07_9PROT</name>
<dbReference type="AntiFam" id="ANF00014">
    <property type="entry name" value="tRNA translation"/>
</dbReference>
<organism evidence="1">
    <name type="scientific">uncultured alpha proteobacterium HF0010_13E22</name>
    <dbReference type="NCBI Taxonomy" id="710801"/>
    <lineage>
        <taxon>Bacteria</taxon>
        <taxon>Pseudomonadati</taxon>
        <taxon>Pseudomonadota</taxon>
        <taxon>Alphaproteobacteria</taxon>
        <taxon>environmental samples</taxon>
    </lineage>
</organism>
<reference evidence="1" key="1">
    <citation type="journal article" date="2011" name="Environ. Microbiol.">
        <title>Time-series analyses of Monterey Bay coastal microbial picoplankton using a 'genome proxy' microarray.</title>
        <authorList>
            <person name="Rich V.I."/>
            <person name="Pham V.D."/>
            <person name="Eppley J."/>
            <person name="Shi Y."/>
            <person name="DeLong E.F."/>
        </authorList>
    </citation>
    <scope>NUCLEOTIDE SEQUENCE</scope>
</reference>